<name>A0A7W7ZIX3_9BACT</name>
<accession>A0A7W7ZIX3</accession>
<evidence type="ECO:0000313" key="1">
    <source>
        <dbReference type="EMBL" id="MBB5060772.1"/>
    </source>
</evidence>
<reference evidence="1 2" key="1">
    <citation type="submission" date="2020-08" db="EMBL/GenBank/DDBJ databases">
        <title>Genomic Encyclopedia of Type Strains, Phase IV (KMG-V): Genome sequencing to study the core and pangenomes of soil and plant-associated prokaryotes.</title>
        <authorList>
            <person name="Whitman W."/>
        </authorList>
    </citation>
    <scope>NUCLEOTIDE SEQUENCE [LARGE SCALE GENOMIC DNA]</scope>
    <source>
        <strain evidence="1 2">M8UP14</strain>
    </source>
</reference>
<proteinExistence type="predicted"/>
<protein>
    <submittedName>
        <fullName evidence="1">Uncharacterized protein</fullName>
    </submittedName>
</protein>
<dbReference type="Proteomes" id="UP000540989">
    <property type="component" value="Unassembled WGS sequence"/>
</dbReference>
<organism evidence="1 2">
    <name type="scientific">Granulicella aggregans</name>
    <dbReference type="NCBI Taxonomy" id="474949"/>
    <lineage>
        <taxon>Bacteria</taxon>
        <taxon>Pseudomonadati</taxon>
        <taxon>Acidobacteriota</taxon>
        <taxon>Terriglobia</taxon>
        <taxon>Terriglobales</taxon>
        <taxon>Acidobacteriaceae</taxon>
        <taxon>Granulicella</taxon>
    </lineage>
</organism>
<dbReference type="EMBL" id="JACHIP010000019">
    <property type="protein sequence ID" value="MBB5060772.1"/>
    <property type="molecule type" value="Genomic_DNA"/>
</dbReference>
<dbReference type="AlphaFoldDB" id="A0A7W7ZIX3"/>
<comment type="caution">
    <text evidence="1">The sequence shown here is derived from an EMBL/GenBank/DDBJ whole genome shotgun (WGS) entry which is preliminary data.</text>
</comment>
<gene>
    <name evidence="1" type="ORF">HDF16_005508</name>
</gene>
<evidence type="ECO:0000313" key="2">
    <source>
        <dbReference type="Proteomes" id="UP000540989"/>
    </source>
</evidence>
<sequence>MGFSKEKIASKNLKIIISRCIYVLT</sequence>
<keyword evidence="2" id="KW-1185">Reference proteome</keyword>